<feature type="compositionally biased region" description="Polar residues" evidence="1">
    <location>
        <begin position="10"/>
        <end position="22"/>
    </location>
</feature>
<protein>
    <submittedName>
        <fullName evidence="2">Uncharacterized protein</fullName>
    </submittedName>
</protein>
<accession>A0A9P9WBH7</accession>
<organism evidence="2 3">
    <name type="scientific">Neoarthrinium moseri</name>
    <dbReference type="NCBI Taxonomy" id="1658444"/>
    <lineage>
        <taxon>Eukaryota</taxon>
        <taxon>Fungi</taxon>
        <taxon>Dikarya</taxon>
        <taxon>Ascomycota</taxon>
        <taxon>Pezizomycotina</taxon>
        <taxon>Sordariomycetes</taxon>
        <taxon>Xylariomycetidae</taxon>
        <taxon>Amphisphaeriales</taxon>
        <taxon>Apiosporaceae</taxon>
        <taxon>Neoarthrinium</taxon>
    </lineage>
</organism>
<dbReference type="OrthoDB" id="5395727at2759"/>
<reference evidence="2" key="1">
    <citation type="submission" date="2021-03" db="EMBL/GenBank/DDBJ databases">
        <title>Revisited historic fungal species revealed as producer of novel bioactive compounds through whole genome sequencing and comparative genomics.</title>
        <authorList>
            <person name="Vignolle G.A."/>
            <person name="Hochenegger N."/>
            <person name="Mach R.L."/>
            <person name="Mach-Aigner A.R."/>
            <person name="Javad Rahimi M."/>
            <person name="Salim K.A."/>
            <person name="Chan C.M."/>
            <person name="Lim L.B.L."/>
            <person name="Cai F."/>
            <person name="Druzhinina I.S."/>
            <person name="U'Ren J.M."/>
            <person name="Derntl C."/>
        </authorList>
    </citation>
    <scope>NUCLEOTIDE SEQUENCE</scope>
    <source>
        <strain evidence="2">TUCIM 5799</strain>
    </source>
</reference>
<name>A0A9P9WBH7_9PEZI</name>
<dbReference type="AlphaFoldDB" id="A0A9P9WBH7"/>
<feature type="compositionally biased region" description="Polar residues" evidence="1">
    <location>
        <begin position="79"/>
        <end position="92"/>
    </location>
</feature>
<gene>
    <name evidence="2" type="ORF">JX265_011767</name>
</gene>
<evidence type="ECO:0000256" key="1">
    <source>
        <dbReference type="SAM" id="MobiDB-lite"/>
    </source>
</evidence>
<keyword evidence="3" id="KW-1185">Reference proteome</keyword>
<sequence length="145" mass="15857">MPEQFRPQEGPSTTEHTSAINTGGTGHAGAPQFNDSFAPAVGQNLENPFSGTGETRQRSGSKDYTVTDEWDASKVPPSRFQQRKGSIYSTPGSRDGHVEKNKDRDNTFHETHTKLFGKVKEKAKEAGEKVTGHHRKTSSASNKSQ</sequence>
<proteinExistence type="predicted"/>
<dbReference type="EMBL" id="JAFIMR010000045">
    <property type="protein sequence ID" value="KAI1856255.1"/>
    <property type="molecule type" value="Genomic_DNA"/>
</dbReference>
<feature type="compositionally biased region" description="Polar residues" evidence="1">
    <location>
        <begin position="44"/>
        <end position="54"/>
    </location>
</feature>
<feature type="region of interest" description="Disordered" evidence="1">
    <location>
        <begin position="1"/>
        <end position="145"/>
    </location>
</feature>
<evidence type="ECO:0000313" key="2">
    <source>
        <dbReference type="EMBL" id="KAI1856255.1"/>
    </source>
</evidence>
<feature type="compositionally biased region" description="Basic and acidic residues" evidence="1">
    <location>
        <begin position="94"/>
        <end position="131"/>
    </location>
</feature>
<comment type="caution">
    <text evidence="2">The sequence shown here is derived from an EMBL/GenBank/DDBJ whole genome shotgun (WGS) entry which is preliminary data.</text>
</comment>
<dbReference type="Proteomes" id="UP000829685">
    <property type="component" value="Unassembled WGS sequence"/>
</dbReference>
<evidence type="ECO:0000313" key="3">
    <source>
        <dbReference type="Proteomes" id="UP000829685"/>
    </source>
</evidence>